<dbReference type="GO" id="GO:0005634">
    <property type="term" value="C:nucleus"/>
    <property type="evidence" value="ECO:0007669"/>
    <property type="project" value="UniProtKB-SubCell"/>
</dbReference>
<dbReference type="InParanoid" id="A0A6P8H9U3"/>
<feature type="region of interest" description="Disordered" evidence="13">
    <location>
        <begin position="158"/>
        <end position="185"/>
    </location>
</feature>
<reference evidence="16" key="1">
    <citation type="submission" date="2025-08" db="UniProtKB">
        <authorList>
            <consortium name="RefSeq"/>
        </authorList>
    </citation>
    <scope>IDENTIFICATION</scope>
    <source>
        <tissue evidence="16">Tentacle</tissue>
    </source>
</reference>
<dbReference type="FunCoup" id="A0A6P8H9U3">
    <property type="interactions" value="1552"/>
</dbReference>
<evidence type="ECO:0000256" key="11">
    <source>
        <dbReference type="ARBA" id="ARBA00023273"/>
    </source>
</evidence>
<dbReference type="GO" id="GO:0005929">
    <property type="term" value="C:cilium"/>
    <property type="evidence" value="ECO:0007669"/>
    <property type="project" value="UniProtKB-UniRule"/>
</dbReference>
<evidence type="ECO:0000256" key="3">
    <source>
        <dbReference type="ARBA" id="ARBA00004300"/>
    </source>
</evidence>
<dbReference type="GO" id="GO:0051457">
    <property type="term" value="P:maintenance of protein location in nucleus"/>
    <property type="evidence" value="ECO:0007669"/>
    <property type="project" value="TreeGrafter"/>
</dbReference>
<name>A0A6P8H9U3_ACTTE</name>
<organism evidence="15 16">
    <name type="scientific">Actinia tenebrosa</name>
    <name type="common">Australian red waratah sea anemone</name>
    <dbReference type="NCBI Taxonomy" id="6105"/>
    <lineage>
        <taxon>Eukaryota</taxon>
        <taxon>Metazoa</taxon>
        <taxon>Cnidaria</taxon>
        <taxon>Anthozoa</taxon>
        <taxon>Hexacorallia</taxon>
        <taxon>Actiniaria</taxon>
        <taxon>Actiniidae</taxon>
        <taxon>Actinia</taxon>
    </lineage>
</organism>
<dbReference type="PANTHER" id="PTHR15487:SF4">
    <property type="entry name" value="ADP-RIBOSYLATION FACTOR-LIKE PROTEIN 2-BINDING PROTEIN"/>
    <property type="match status" value="1"/>
</dbReference>
<dbReference type="AlphaFoldDB" id="A0A6P8H9U3"/>
<evidence type="ECO:0000256" key="4">
    <source>
        <dbReference type="ARBA" id="ARBA00009880"/>
    </source>
</evidence>
<protein>
    <recommendedName>
        <fullName evidence="5 12">ADP-ribosylation factor-like protein 2-binding protein</fullName>
        <shortName evidence="12">ARF-like 2-binding protein</shortName>
    </recommendedName>
</protein>
<sequence length="185" mass="21579">MAELHSLDLEENLAMGRSSRADTKFDTTVGHLEDIIMEDEFQTMLNSFMEKHVHHFEDTEENKLIYTEIFKEYEKTVEKYIEDELKKRMPSFSMEDFMKLIQHRSDQIGPDIVEMLLSFTDFLAFKQMFLDYKASKEGTALDFSDLMTVVSLSVQRHDTDDVQDMQVDPDSPRDAPKKGNPGQYS</sequence>
<evidence type="ECO:0000313" key="16">
    <source>
        <dbReference type="RefSeq" id="XP_031552316.1"/>
    </source>
</evidence>
<feature type="domain" description="BART" evidence="14">
    <location>
        <begin position="24"/>
        <end position="137"/>
    </location>
</feature>
<evidence type="ECO:0000256" key="6">
    <source>
        <dbReference type="ARBA" id="ARBA00022490"/>
    </source>
</evidence>
<evidence type="ECO:0000256" key="2">
    <source>
        <dbReference type="ARBA" id="ARBA00004123"/>
    </source>
</evidence>
<keyword evidence="6 12" id="KW-0963">Cytoplasm</keyword>
<keyword evidence="7 12" id="KW-0969">Cilium</keyword>
<gene>
    <name evidence="16" type="primary">LOC116289507</name>
</gene>
<proteinExistence type="inferred from homology"/>
<keyword evidence="15" id="KW-1185">Reference proteome</keyword>
<evidence type="ECO:0000256" key="13">
    <source>
        <dbReference type="SAM" id="MobiDB-lite"/>
    </source>
</evidence>
<dbReference type="InterPro" id="IPR042541">
    <property type="entry name" value="BART_sf"/>
</dbReference>
<keyword evidence="8 12" id="KW-0496">Mitochondrion</keyword>
<dbReference type="GeneID" id="116289507"/>
<dbReference type="GO" id="GO:0005813">
    <property type="term" value="C:centrosome"/>
    <property type="evidence" value="ECO:0007669"/>
    <property type="project" value="UniProtKB-SubCell"/>
</dbReference>
<evidence type="ECO:0000256" key="12">
    <source>
        <dbReference type="RuleBase" id="RU367099"/>
    </source>
</evidence>
<comment type="subcellular location">
    <subcellularLocation>
        <location evidence="1 12">Cytoplasm</location>
        <location evidence="1 12">Cytoskeleton</location>
        <location evidence="1 12">Cilium basal body</location>
    </subcellularLocation>
    <subcellularLocation>
        <location evidence="3 12">Cytoplasm</location>
        <location evidence="3 12">Cytoskeleton</location>
        <location evidence="3 12">Microtubule organizing center</location>
        <location evidence="3 12">Centrosome</location>
    </subcellularLocation>
    <subcellularLocation>
        <location evidence="12">Cytoplasm</location>
    </subcellularLocation>
    <subcellularLocation>
        <location evidence="2 12">Nucleus</location>
    </subcellularLocation>
    <subcellularLocation>
        <location evidence="12">Mitochondrion intermembrane space</location>
    </subcellularLocation>
</comment>
<dbReference type="InterPro" id="IPR023379">
    <property type="entry name" value="BART_dom"/>
</dbReference>
<dbReference type="Proteomes" id="UP000515163">
    <property type="component" value="Unplaced"/>
</dbReference>
<dbReference type="Pfam" id="PF11527">
    <property type="entry name" value="ARL2_Bind_BART"/>
    <property type="match status" value="1"/>
</dbReference>
<dbReference type="KEGG" id="aten:116289507"/>
<evidence type="ECO:0000313" key="15">
    <source>
        <dbReference type="Proteomes" id="UP000515163"/>
    </source>
</evidence>
<evidence type="ECO:0000256" key="10">
    <source>
        <dbReference type="ARBA" id="ARBA00023242"/>
    </source>
</evidence>
<keyword evidence="9 12" id="KW-0206">Cytoskeleton</keyword>
<keyword evidence="11 12" id="KW-0966">Cell projection</keyword>
<comment type="function">
    <text evidence="12">Plays a role as an effector of the ADP-ribosylation factor-like protein 2, ARL2.</text>
</comment>
<keyword evidence="10 12" id="KW-0539">Nucleus</keyword>
<dbReference type="OrthoDB" id="302784at2759"/>
<comment type="similarity">
    <text evidence="4 12">Belongs to the ARL2BP family.</text>
</comment>
<dbReference type="Gene3D" id="1.20.1520.10">
    <property type="entry name" value="ADP-ribosylation factor-like 2-binding protein, domain"/>
    <property type="match status" value="1"/>
</dbReference>
<dbReference type="GO" id="GO:0005758">
    <property type="term" value="C:mitochondrial intermembrane space"/>
    <property type="evidence" value="ECO:0007669"/>
    <property type="project" value="UniProtKB-SubCell"/>
</dbReference>
<accession>A0A6P8H9U3</accession>
<evidence type="ECO:0000256" key="8">
    <source>
        <dbReference type="ARBA" id="ARBA00023128"/>
    </source>
</evidence>
<dbReference type="RefSeq" id="XP_031552316.1">
    <property type="nucleotide sequence ID" value="XM_031696456.1"/>
</dbReference>
<dbReference type="PANTHER" id="PTHR15487">
    <property type="entry name" value="ADP-RIBOSYLATION FACTOR-LIKE PROTEIN 2-BINDING PROTEIN"/>
    <property type="match status" value="1"/>
</dbReference>
<evidence type="ECO:0000256" key="1">
    <source>
        <dbReference type="ARBA" id="ARBA00004120"/>
    </source>
</evidence>
<evidence type="ECO:0000256" key="7">
    <source>
        <dbReference type="ARBA" id="ARBA00023069"/>
    </source>
</evidence>
<dbReference type="InterPro" id="IPR038849">
    <property type="entry name" value="ARL2BP"/>
</dbReference>
<evidence type="ECO:0000259" key="14">
    <source>
        <dbReference type="Pfam" id="PF11527"/>
    </source>
</evidence>
<evidence type="ECO:0000256" key="5">
    <source>
        <dbReference type="ARBA" id="ARBA00014849"/>
    </source>
</evidence>
<evidence type="ECO:0000256" key="9">
    <source>
        <dbReference type="ARBA" id="ARBA00023212"/>
    </source>
</evidence>